<comment type="caution">
    <text evidence="4">The sequence shown here is derived from an EMBL/GenBank/DDBJ whole genome shotgun (WGS) entry which is preliminary data.</text>
</comment>
<keyword evidence="5" id="KW-1185">Reference proteome</keyword>
<dbReference type="Pfam" id="PF08711">
    <property type="entry name" value="Med26"/>
    <property type="match status" value="1"/>
</dbReference>
<name>A0AAN9WS39_9ORTH</name>
<dbReference type="GO" id="GO:0005634">
    <property type="term" value="C:nucleus"/>
    <property type="evidence" value="ECO:0007669"/>
    <property type="project" value="UniProtKB-SubCell"/>
</dbReference>
<evidence type="ECO:0000256" key="1">
    <source>
        <dbReference type="ARBA" id="ARBA00037992"/>
    </source>
</evidence>
<reference evidence="4 5" key="1">
    <citation type="submission" date="2024-03" db="EMBL/GenBank/DDBJ databases">
        <title>The genome assembly and annotation of the cricket Gryllus longicercus Weissman &amp; Gray.</title>
        <authorList>
            <person name="Szrajer S."/>
            <person name="Gray D."/>
            <person name="Ylla G."/>
        </authorList>
    </citation>
    <scope>NUCLEOTIDE SEQUENCE [LARGE SCALE GENOMIC DNA]</scope>
    <source>
        <strain evidence="4">DAG 2021-001</strain>
        <tissue evidence="4">Whole body minus gut</tissue>
    </source>
</reference>
<comment type="similarity">
    <text evidence="1">Belongs to the IWS1 family.</text>
</comment>
<dbReference type="PROSITE" id="PS51319">
    <property type="entry name" value="TFIIS_N"/>
    <property type="match status" value="1"/>
</dbReference>
<evidence type="ECO:0000313" key="4">
    <source>
        <dbReference type="EMBL" id="KAK7873924.1"/>
    </source>
</evidence>
<dbReference type="AlphaFoldDB" id="A0AAN9WS39"/>
<comment type="subcellular location">
    <subcellularLocation>
        <location evidence="2">Nucleus</location>
    </subcellularLocation>
</comment>
<gene>
    <name evidence="4" type="ORF">R5R35_012938</name>
</gene>
<dbReference type="PANTHER" id="PTHR46010">
    <property type="entry name" value="PROTEIN IWS1 HOMOLOG"/>
    <property type="match status" value="1"/>
</dbReference>
<dbReference type="Proteomes" id="UP001378592">
    <property type="component" value="Unassembled WGS sequence"/>
</dbReference>
<protein>
    <recommendedName>
        <fullName evidence="3">TFIIS N-terminal domain-containing protein</fullName>
    </recommendedName>
</protein>
<feature type="domain" description="TFIIS N-terminal" evidence="3">
    <location>
        <begin position="68"/>
        <end position="146"/>
    </location>
</feature>
<accession>A0AAN9WS39</accession>
<proteinExistence type="inferred from homology"/>
<sequence length="273" mass="31289">MGRDSEKTEDIGKISEIVCDMQEAAEEDIALNCNGKPTIEKMCILPSVIPLLRKHYLQSMFLDFGILSVLKMWLAPLPDQSLQPLQVREEVLKLLLEYPGIDKSLLKESGIGKAVMFLYEHPKETRENKKRAQMLIDKWARLIYNKAIDYSALCKEERTKRDLGLMPKRSDFAEKRNSSGIDFIDDIFSAGRDTHLCPGDKGWVSRARVPMASNKAYIFRPKWKDEQDDRSSKKQFAGIGKVTKNCVVSKRRKQVLSNRIVPVSIDGRNMTFY</sequence>
<keyword evidence="2" id="KW-0539">Nucleus</keyword>
<evidence type="ECO:0000256" key="2">
    <source>
        <dbReference type="PROSITE-ProRule" id="PRU00649"/>
    </source>
</evidence>
<dbReference type="GO" id="GO:0016973">
    <property type="term" value="P:poly(A)+ mRNA export from nucleus"/>
    <property type="evidence" value="ECO:0007669"/>
    <property type="project" value="TreeGrafter"/>
</dbReference>
<organism evidence="4 5">
    <name type="scientific">Gryllus longicercus</name>
    <dbReference type="NCBI Taxonomy" id="2509291"/>
    <lineage>
        <taxon>Eukaryota</taxon>
        <taxon>Metazoa</taxon>
        <taxon>Ecdysozoa</taxon>
        <taxon>Arthropoda</taxon>
        <taxon>Hexapoda</taxon>
        <taxon>Insecta</taxon>
        <taxon>Pterygota</taxon>
        <taxon>Neoptera</taxon>
        <taxon>Polyneoptera</taxon>
        <taxon>Orthoptera</taxon>
        <taxon>Ensifera</taxon>
        <taxon>Gryllidea</taxon>
        <taxon>Grylloidea</taxon>
        <taxon>Gryllidae</taxon>
        <taxon>Gryllinae</taxon>
        <taxon>Gryllus</taxon>
    </lineage>
</organism>
<dbReference type="InterPro" id="IPR017923">
    <property type="entry name" value="TFIIS_N"/>
</dbReference>
<dbReference type="EMBL" id="JAZDUA010000007">
    <property type="protein sequence ID" value="KAK7873924.1"/>
    <property type="molecule type" value="Genomic_DNA"/>
</dbReference>
<dbReference type="InterPro" id="IPR051037">
    <property type="entry name" value="RNAPII_TF_IWS1"/>
</dbReference>
<dbReference type="SUPFAM" id="SSF47676">
    <property type="entry name" value="Conserved domain common to transcription factors TFIIS, elongin A, CRSP70"/>
    <property type="match status" value="1"/>
</dbReference>
<dbReference type="Gene3D" id="1.20.930.10">
    <property type="entry name" value="Conserved domain common to transcription factors TFIIS, elongin A, CRSP70"/>
    <property type="match status" value="1"/>
</dbReference>
<evidence type="ECO:0000313" key="5">
    <source>
        <dbReference type="Proteomes" id="UP001378592"/>
    </source>
</evidence>
<evidence type="ECO:0000259" key="3">
    <source>
        <dbReference type="PROSITE" id="PS51319"/>
    </source>
</evidence>
<dbReference type="PANTHER" id="PTHR46010:SF1">
    <property type="entry name" value="PROTEIN IWS1 HOMOLOG"/>
    <property type="match status" value="1"/>
</dbReference>
<dbReference type="InterPro" id="IPR035441">
    <property type="entry name" value="TFIIS/LEDGF_dom_sf"/>
</dbReference>